<evidence type="ECO:0008006" key="4">
    <source>
        <dbReference type="Google" id="ProtNLM"/>
    </source>
</evidence>
<gene>
    <name evidence="2" type="ORF">SAMN02745671_02348</name>
</gene>
<evidence type="ECO:0000313" key="2">
    <source>
        <dbReference type="EMBL" id="SHI99542.1"/>
    </source>
</evidence>
<feature type="transmembrane region" description="Helical" evidence="1">
    <location>
        <begin position="21"/>
        <end position="40"/>
    </location>
</feature>
<protein>
    <recommendedName>
        <fullName evidence="4">Outer membrane protein (OmpH-like)</fullName>
    </recommendedName>
</protein>
<name>A0A1M6FPD7_9FIRM</name>
<keyword evidence="1" id="KW-1133">Transmembrane helix</keyword>
<evidence type="ECO:0000256" key="1">
    <source>
        <dbReference type="SAM" id="Phobius"/>
    </source>
</evidence>
<sequence>MAVKGKQDKADVKDNSLRNRRIWMGAAAITVLVLALFFLFNRQDTPVASQEPDVGVMDMGEVIRAHKDYGKLQTLMREVAALEAELKLKGFEMTAQAAKADKKLFDDAARQKANLEIITRHSETMEELKVRADNIYRRMKPQFDKERDAIDQEYGNRILNIQLKADNAVTLELSEAERASLKAEWNRLKDERNEKHNKLLADQQRRYDEAVEVETGEIRQAMLAERDNIAGKSQADELQHFKDVQDRNAQAIDDAMKPIQLKMDMAKKKTALELKLTEMKLLEQKIFDDICGRAAKLAIIHHLNLIIADPIDNILGEEYNSFGLGDWHELKSPVIGINTLDLTQEILQEMKNIQ</sequence>
<accession>A0A1M6FPD7</accession>
<reference evidence="2 3" key="1">
    <citation type="submission" date="2016-11" db="EMBL/GenBank/DDBJ databases">
        <authorList>
            <person name="Jaros S."/>
            <person name="Januszkiewicz K."/>
            <person name="Wedrychowicz H."/>
        </authorList>
    </citation>
    <scope>NUCLEOTIDE SEQUENCE [LARGE SCALE GENOMIC DNA]</scope>
    <source>
        <strain evidence="2 3">DSM 3074</strain>
    </source>
</reference>
<proteinExistence type="predicted"/>
<dbReference type="OrthoDB" id="1664663at2"/>
<keyword evidence="1" id="KW-0472">Membrane</keyword>
<organism evidence="2 3">
    <name type="scientific">Anaerovibrio lipolyticus DSM 3074</name>
    <dbReference type="NCBI Taxonomy" id="1120997"/>
    <lineage>
        <taxon>Bacteria</taxon>
        <taxon>Bacillati</taxon>
        <taxon>Bacillota</taxon>
        <taxon>Negativicutes</taxon>
        <taxon>Selenomonadales</taxon>
        <taxon>Selenomonadaceae</taxon>
        <taxon>Anaerovibrio</taxon>
    </lineage>
</organism>
<dbReference type="AlphaFoldDB" id="A0A1M6FPD7"/>
<dbReference type="Proteomes" id="UP000191240">
    <property type="component" value="Unassembled WGS sequence"/>
</dbReference>
<dbReference type="EMBL" id="FQYW01000022">
    <property type="protein sequence ID" value="SHI99542.1"/>
    <property type="molecule type" value="Genomic_DNA"/>
</dbReference>
<keyword evidence="1" id="KW-0812">Transmembrane</keyword>
<evidence type="ECO:0000313" key="3">
    <source>
        <dbReference type="Proteomes" id="UP000191240"/>
    </source>
</evidence>
<dbReference type="RefSeq" id="WP_080326203.1">
    <property type="nucleotide sequence ID" value="NZ_FQYW01000022.1"/>
</dbReference>